<dbReference type="Gene3D" id="3.30.420.10">
    <property type="entry name" value="Ribonuclease H-like superfamily/Ribonuclease H"/>
    <property type="match status" value="1"/>
</dbReference>
<organism evidence="1 2">
    <name type="scientific">Umbelopsis ramanniana AG</name>
    <dbReference type="NCBI Taxonomy" id="1314678"/>
    <lineage>
        <taxon>Eukaryota</taxon>
        <taxon>Fungi</taxon>
        <taxon>Fungi incertae sedis</taxon>
        <taxon>Mucoromycota</taxon>
        <taxon>Mucoromycotina</taxon>
        <taxon>Umbelopsidomycetes</taxon>
        <taxon>Umbelopsidales</taxon>
        <taxon>Umbelopsidaceae</taxon>
        <taxon>Umbelopsis</taxon>
    </lineage>
</organism>
<sequence length="322" mass="37284">MESNTQPLGLNRKDRSLYVEIDGKEYFMLVLRNNHYSNVSSIMRPVICMKCGSRLHKTEDAMNNDAIKLECLENLQDSLTPDAYDKACPETNIIAFDIETITKDGVLIPYSVSWMFENKIYNEIGYGCDAKFIKSIANIQGVKTLVGFNSSRFDNYMLVKRLLLDGKVLNSNNCVVHSNQILRLNTREYKTWDICQFTKCSLNAACEAFGVEESKLGFDHEHVQRLFEEHGWNFINVIGKDEIREYNDKDVDLTMKLFNKLAYKHMSNYNRERGIEIDKIPVEHDYIFDTIPAGRVEMFKPAKQYCGHHHAARALRPRQDPQ</sequence>
<dbReference type="InterPro" id="IPR036397">
    <property type="entry name" value="RNaseH_sf"/>
</dbReference>
<reference evidence="1" key="2">
    <citation type="journal article" date="2022" name="Proc. Natl. Acad. Sci. U.S.A.">
        <title>Diploid-dominant life cycles characterize the early evolution of Fungi.</title>
        <authorList>
            <person name="Amses K.R."/>
            <person name="Simmons D.R."/>
            <person name="Longcore J.E."/>
            <person name="Mondo S.J."/>
            <person name="Seto K."/>
            <person name="Jeronimo G.H."/>
            <person name="Bonds A.E."/>
            <person name="Quandt C.A."/>
            <person name="Davis W.J."/>
            <person name="Chang Y."/>
            <person name="Federici B.A."/>
            <person name="Kuo A."/>
            <person name="LaButti K."/>
            <person name="Pangilinan J."/>
            <person name="Andreopoulos W."/>
            <person name="Tritt A."/>
            <person name="Riley R."/>
            <person name="Hundley H."/>
            <person name="Johnson J."/>
            <person name="Lipzen A."/>
            <person name="Barry K."/>
            <person name="Lang B.F."/>
            <person name="Cuomo C.A."/>
            <person name="Buchler N.E."/>
            <person name="Grigoriev I.V."/>
            <person name="Spatafora J.W."/>
            <person name="Stajich J.E."/>
            <person name="James T.Y."/>
        </authorList>
    </citation>
    <scope>NUCLEOTIDE SEQUENCE</scope>
    <source>
        <strain evidence="1">AG</strain>
    </source>
</reference>
<dbReference type="AlphaFoldDB" id="A0AAD5E162"/>
<dbReference type="GO" id="GO:0003676">
    <property type="term" value="F:nucleic acid binding"/>
    <property type="evidence" value="ECO:0007669"/>
    <property type="project" value="InterPro"/>
</dbReference>
<dbReference type="GeneID" id="75918558"/>
<comment type="caution">
    <text evidence="1">The sequence shown here is derived from an EMBL/GenBank/DDBJ whole genome shotgun (WGS) entry which is preliminary data.</text>
</comment>
<dbReference type="InterPro" id="IPR012337">
    <property type="entry name" value="RNaseH-like_sf"/>
</dbReference>
<keyword evidence="2" id="KW-1185">Reference proteome</keyword>
<gene>
    <name evidence="1" type="ORF">K450DRAFT_276116</name>
</gene>
<dbReference type="Proteomes" id="UP001206595">
    <property type="component" value="Unassembled WGS sequence"/>
</dbReference>
<dbReference type="RefSeq" id="XP_051439894.1">
    <property type="nucleotide sequence ID" value="XM_051593216.1"/>
</dbReference>
<accession>A0AAD5E162</accession>
<evidence type="ECO:0000313" key="2">
    <source>
        <dbReference type="Proteomes" id="UP001206595"/>
    </source>
</evidence>
<evidence type="ECO:0000313" key="1">
    <source>
        <dbReference type="EMBL" id="KAI8574887.1"/>
    </source>
</evidence>
<dbReference type="SUPFAM" id="SSF53098">
    <property type="entry name" value="Ribonuclease H-like"/>
    <property type="match status" value="1"/>
</dbReference>
<dbReference type="EMBL" id="MU621075">
    <property type="protein sequence ID" value="KAI8574887.1"/>
    <property type="molecule type" value="Genomic_DNA"/>
</dbReference>
<protein>
    <submittedName>
        <fullName evidence="1">Uncharacterized protein</fullName>
    </submittedName>
</protein>
<reference evidence="1" key="1">
    <citation type="submission" date="2021-06" db="EMBL/GenBank/DDBJ databases">
        <authorList>
            <consortium name="DOE Joint Genome Institute"/>
            <person name="Mondo S.J."/>
            <person name="Amses K.R."/>
            <person name="Simmons D.R."/>
            <person name="Longcore J.E."/>
            <person name="Seto K."/>
            <person name="Alves G.H."/>
            <person name="Bonds A.E."/>
            <person name="Quandt C.A."/>
            <person name="Davis W.J."/>
            <person name="Chang Y."/>
            <person name="Letcher P.M."/>
            <person name="Powell M.J."/>
            <person name="Kuo A."/>
            <person name="Labutti K."/>
            <person name="Pangilinan J."/>
            <person name="Andreopoulos W."/>
            <person name="Tritt A."/>
            <person name="Riley R."/>
            <person name="Hundley H."/>
            <person name="Johnson J."/>
            <person name="Lipzen A."/>
            <person name="Barry K."/>
            <person name="Berbee M.L."/>
            <person name="Buchler N.E."/>
            <person name="Grigoriev I.V."/>
            <person name="Spatafora J.W."/>
            <person name="Stajich J.E."/>
            <person name="James T.Y."/>
        </authorList>
    </citation>
    <scope>NUCLEOTIDE SEQUENCE</scope>
    <source>
        <strain evidence="1">AG</strain>
    </source>
</reference>
<name>A0AAD5E162_UMBRA</name>
<proteinExistence type="predicted"/>